<keyword evidence="8" id="KW-0067">ATP-binding</keyword>
<keyword evidence="3" id="KW-0963">Cytoplasm</keyword>
<accession>A0A8J2JKL6</accession>
<feature type="non-terminal residue" evidence="11">
    <location>
        <position position="1"/>
    </location>
</feature>
<reference evidence="11" key="1">
    <citation type="submission" date="2021-06" db="EMBL/GenBank/DDBJ databases">
        <authorList>
            <person name="Hodson N. C."/>
            <person name="Mongue J. A."/>
            <person name="Jaron S. K."/>
        </authorList>
    </citation>
    <scope>NUCLEOTIDE SEQUENCE</scope>
</reference>
<evidence type="ECO:0000256" key="3">
    <source>
        <dbReference type="ARBA" id="ARBA00022490"/>
    </source>
</evidence>
<dbReference type="GO" id="GO:0005737">
    <property type="term" value="C:cytoplasm"/>
    <property type="evidence" value="ECO:0007669"/>
    <property type="project" value="UniProtKB-SubCell"/>
</dbReference>
<keyword evidence="6" id="KW-0547">Nucleotide-binding</keyword>
<dbReference type="PROSITE" id="PS50011">
    <property type="entry name" value="PROTEIN_KINASE_DOM"/>
    <property type="match status" value="1"/>
</dbReference>
<dbReference type="InterPro" id="IPR000719">
    <property type="entry name" value="Prot_kinase_dom"/>
</dbReference>
<evidence type="ECO:0000313" key="12">
    <source>
        <dbReference type="Proteomes" id="UP000708208"/>
    </source>
</evidence>
<comment type="caution">
    <text evidence="11">The sequence shown here is derived from an EMBL/GenBank/DDBJ whole genome shotgun (WGS) entry which is preliminary data.</text>
</comment>
<dbReference type="PANTHER" id="PTHR22969:SF17">
    <property type="entry name" value="INHIBITOR OF NUCLEAR FACTOR KAPPA-B KINASE SUBUNIT BETA"/>
    <property type="match status" value="1"/>
</dbReference>
<evidence type="ECO:0000256" key="4">
    <source>
        <dbReference type="ARBA" id="ARBA00022527"/>
    </source>
</evidence>
<name>A0A8J2JKL6_9HEXA</name>
<evidence type="ECO:0000256" key="9">
    <source>
        <dbReference type="ARBA" id="ARBA00048789"/>
    </source>
</evidence>
<dbReference type="GO" id="GO:0008384">
    <property type="term" value="F:IkappaB kinase activity"/>
    <property type="evidence" value="ECO:0007669"/>
    <property type="project" value="UniProtKB-EC"/>
</dbReference>
<evidence type="ECO:0000256" key="8">
    <source>
        <dbReference type="ARBA" id="ARBA00022840"/>
    </source>
</evidence>
<dbReference type="OrthoDB" id="248923at2759"/>
<dbReference type="PROSITE" id="PS00108">
    <property type="entry name" value="PROTEIN_KINASE_ST"/>
    <property type="match status" value="1"/>
</dbReference>
<proteinExistence type="predicted"/>
<dbReference type="Pfam" id="PF00069">
    <property type="entry name" value="Pkinase"/>
    <property type="match status" value="1"/>
</dbReference>
<keyword evidence="12" id="KW-1185">Reference proteome</keyword>
<dbReference type="InterPro" id="IPR008271">
    <property type="entry name" value="Ser/Thr_kinase_AS"/>
</dbReference>
<dbReference type="PANTHER" id="PTHR22969">
    <property type="entry name" value="IKB KINASE"/>
    <property type="match status" value="1"/>
</dbReference>
<evidence type="ECO:0000256" key="2">
    <source>
        <dbReference type="ARBA" id="ARBA00012442"/>
    </source>
</evidence>
<protein>
    <recommendedName>
        <fullName evidence="2">IkappaB kinase</fullName>
        <ecNumber evidence="2">2.7.11.10</ecNumber>
    </recommendedName>
</protein>
<evidence type="ECO:0000256" key="7">
    <source>
        <dbReference type="ARBA" id="ARBA00022777"/>
    </source>
</evidence>
<dbReference type="SMART" id="SM00220">
    <property type="entry name" value="S_TKc"/>
    <property type="match status" value="1"/>
</dbReference>
<sequence length="126" mass="14269">MQSNLTITENEILSILSDIFNAILYLHNEKRILHRDIKPENIVIQWDPALKRAVYKLSDFGLAEDVSSLKTLCSTQVGTAEYLAPEIRIGVRYNRTLDFSSFGLVAYEISCGSLPFTKENLPSFNN</sequence>
<evidence type="ECO:0000256" key="1">
    <source>
        <dbReference type="ARBA" id="ARBA00004496"/>
    </source>
</evidence>
<dbReference type="AlphaFoldDB" id="A0A8J2JKL6"/>
<feature type="domain" description="Protein kinase" evidence="10">
    <location>
        <begin position="1"/>
        <end position="126"/>
    </location>
</feature>
<keyword evidence="4" id="KW-0723">Serine/threonine-protein kinase</keyword>
<evidence type="ECO:0000256" key="5">
    <source>
        <dbReference type="ARBA" id="ARBA00022679"/>
    </source>
</evidence>
<dbReference type="EC" id="2.7.11.10" evidence="2"/>
<gene>
    <name evidence="11" type="ORF">AFUS01_LOCUS8416</name>
</gene>
<evidence type="ECO:0000313" key="11">
    <source>
        <dbReference type="EMBL" id="CAG7719075.1"/>
    </source>
</evidence>
<dbReference type="InterPro" id="IPR051180">
    <property type="entry name" value="IKK"/>
</dbReference>
<comment type="subcellular location">
    <subcellularLocation>
        <location evidence="1">Cytoplasm</location>
    </subcellularLocation>
</comment>
<keyword evidence="7" id="KW-0418">Kinase</keyword>
<dbReference type="Proteomes" id="UP000708208">
    <property type="component" value="Unassembled WGS sequence"/>
</dbReference>
<comment type="catalytic activity">
    <reaction evidence="9">
        <text>L-seryl-[I-kappa-B protein] + ATP = O-phospho-L-seryl-[I-kappa-B protein] + ADP + H(+)</text>
        <dbReference type="Rhea" id="RHEA:19073"/>
        <dbReference type="Rhea" id="RHEA-COMP:13698"/>
        <dbReference type="Rhea" id="RHEA-COMP:13699"/>
        <dbReference type="ChEBI" id="CHEBI:15378"/>
        <dbReference type="ChEBI" id="CHEBI:29999"/>
        <dbReference type="ChEBI" id="CHEBI:30616"/>
        <dbReference type="ChEBI" id="CHEBI:83421"/>
        <dbReference type="ChEBI" id="CHEBI:456216"/>
        <dbReference type="EC" id="2.7.11.10"/>
    </reaction>
</comment>
<keyword evidence="5" id="KW-0808">Transferase</keyword>
<evidence type="ECO:0000256" key="6">
    <source>
        <dbReference type="ARBA" id="ARBA00022741"/>
    </source>
</evidence>
<evidence type="ECO:0000259" key="10">
    <source>
        <dbReference type="PROSITE" id="PS50011"/>
    </source>
</evidence>
<dbReference type="EMBL" id="CAJVCH010058383">
    <property type="protein sequence ID" value="CAG7719075.1"/>
    <property type="molecule type" value="Genomic_DNA"/>
</dbReference>
<organism evidence="11 12">
    <name type="scientific">Allacma fusca</name>
    <dbReference type="NCBI Taxonomy" id="39272"/>
    <lineage>
        <taxon>Eukaryota</taxon>
        <taxon>Metazoa</taxon>
        <taxon>Ecdysozoa</taxon>
        <taxon>Arthropoda</taxon>
        <taxon>Hexapoda</taxon>
        <taxon>Collembola</taxon>
        <taxon>Symphypleona</taxon>
        <taxon>Sminthuridae</taxon>
        <taxon>Allacma</taxon>
    </lineage>
</organism>
<dbReference type="GO" id="GO:0005524">
    <property type="term" value="F:ATP binding"/>
    <property type="evidence" value="ECO:0007669"/>
    <property type="project" value="UniProtKB-KW"/>
</dbReference>